<dbReference type="Proteomes" id="UP000510821">
    <property type="component" value="Chromosome"/>
</dbReference>
<dbReference type="PROSITE" id="PS51012">
    <property type="entry name" value="ABC_TM2"/>
    <property type="match status" value="1"/>
</dbReference>
<dbReference type="GO" id="GO:0140359">
    <property type="term" value="F:ABC-type transporter activity"/>
    <property type="evidence" value="ECO:0007669"/>
    <property type="project" value="InterPro"/>
</dbReference>
<dbReference type="InterPro" id="IPR013525">
    <property type="entry name" value="ABC2_TM"/>
</dbReference>
<organism evidence="7 8">
    <name type="scientific">Fermentimicrarchaeum limneticum</name>
    <dbReference type="NCBI Taxonomy" id="2795018"/>
    <lineage>
        <taxon>Archaea</taxon>
        <taxon>Candidatus Micrarchaeota</taxon>
        <taxon>Candidatus Fermentimicrarchaeales</taxon>
        <taxon>Candidatus Fermentimicrarchaeaceae</taxon>
        <taxon>Candidatus Fermentimicrarchaeum</taxon>
    </lineage>
</organism>
<keyword evidence="3 5" id="KW-1133">Transmembrane helix</keyword>
<dbReference type="PIRSF" id="PIRSF006648">
    <property type="entry name" value="DrrB"/>
    <property type="match status" value="1"/>
</dbReference>
<gene>
    <name evidence="7" type="ORF">Sv326_0572</name>
</gene>
<feature type="transmembrane region" description="Helical" evidence="5">
    <location>
        <begin position="173"/>
        <end position="192"/>
    </location>
</feature>
<reference evidence="8" key="1">
    <citation type="submission" date="2020-07" db="EMBL/GenBank/DDBJ databases">
        <title>Metabolic diversity and evolutionary history of the archaeal phylum ###Micrarchaeota### uncovered from a freshwater lake metagenome.</title>
        <authorList>
            <person name="Kadnikov V.V."/>
            <person name="Savvichev A.S."/>
            <person name="Mardanov A.V."/>
            <person name="Beletsky A.V."/>
            <person name="Chupakov A.V."/>
            <person name="Kokryatskaya N.M."/>
            <person name="Pimenov N.V."/>
            <person name="Ravin N.V."/>
        </authorList>
    </citation>
    <scope>NUCLEOTIDE SEQUENCE [LARGE SCALE GENOMIC DNA]</scope>
</reference>
<evidence type="ECO:0000256" key="5">
    <source>
        <dbReference type="SAM" id="Phobius"/>
    </source>
</evidence>
<evidence type="ECO:0000313" key="8">
    <source>
        <dbReference type="Proteomes" id="UP000510821"/>
    </source>
</evidence>
<dbReference type="EMBL" id="CP058998">
    <property type="protein sequence ID" value="QLJ52747.1"/>
    <property type="molecule type" value="Genomic_DNA"/>
</dbReference>
<dbReference type="KEGG" id="flt:Sv326_0572"/>
<name>A0A7D5XPP6_FERL1</name>
<evidence type="ECO:0000313" key="7">
    <source>
        <dbReference type="EMBL" id="QLJ52747.1"/>
    </source>
</evidence>
<keyword evidence="2 5" id="KW-0812">Transmembrane</keyword>
<feature type="transmembrane region" description="Helical" evidence="5">
    <location>
        <begin position="28"/>
        <end position="50"/>
    </location>
</feature>
<feature type="transmembrane region" description="Helical" evidence="5">
    <location>
        <begin position="117"/>
        <end position="136"/>
    </location>
</feature>
<protein>
    <submittedName>
        <fullName evidence="7">Efflux ABC transporter, permease protein</fullName>
    </submittedName>
</protein>
<comment type="subcellular location">
    <subcellularLocation>
        <location evidence="1">Membrane</location>
        <topology evidence="1">Multi-pass membrane protein</topology>
    </subcellularLocation>
</comment>
<evidence type="ECO:0000259" key="6">
    <source>
        <dbReference type="PROSITE" id="PS51012"/>
    </source>
</evidence>
<dbReference type="InterPro" id="IPR047817">
    <property type="entry name" value="ABC2_TM_bact-type"/>
</dbReference>
<dbReference type="PANTHER" id="PTHR43229:SF2">
    <property type="entry name" value="NODULATION PROTEIN J"/>
    <property type="match status" value="1"/>
</dbReference>
<dbReference type="InterPro" id="IPR000412">
    <property type="entry name" value="ABC_2_transport"/>
</dbReference>
<feature type="transmembrane region" description="Helical" evidence="5">
    <location>
        <begin position="142"/>
        <end position="166"/>
    </location>
</feature>
<feature type="transmembrane region" description="Helical" evidence="5">
    <location>
        <begin position="62"/>
        <end position="85"/>
    </location>
</feature>
<dbReference type="Pfam" id="PF01061">
    <property type="entry name" value="ABC2_membrane"/>
    <property type="match status" value="1"/>
</dbReference>
<dbReference type="PANTHER" id="PTHR43229">
    <property type="entry name" value="NODULATION PROTEIN J"/>
    <property type="match status" value="1"/>
</dbReference>
<feature type="transmembrane region" description="Helical" evidence="5">
    <location>
        <begin position="233"/>
        <end position="251"/>
    </location>
</feature>
<dbReference type="GO" id="GO:0043190">
    <property type="term" value="C:ATP-binding cassette (ABC) transporter complex"/>
    <property type="evidence" value="ECO:0007669"/>
    <property type="project" value="InterPro"/>
</dbReference>
<dbReference type="InterPro" id="IPR051784">
    <property type="entry name" value="Nod_factor_ABC_transporter"/>
</dbReference>
<keyword evidence="4 5" id="KW-0472">Membrane</keyword>
<feature type="domain" description="ABC transmembrane type-2" evidence="6">
    <location>
        <begin position="26"/>
        <end position="254"/>
    </location>
</feature>
<proteinExistence type="predicted"/>
<evidence type="ECO:0000256" key="2">
    <source>
        <dbReference type="ARBA" id="ARBA00022692"/>
    </source>
</evidence>
<sequence>MKLNEYLRVILSMIELEIRRIMHDRTELYLRAVQPLLWLLVFGPIVGSFHSIPTGNIPYTDYIMPGVLAQSTTTVAIFFGLVIIWERESGILKKLVASPSPDFAIVAGRSMAAGTRALFQAVFIIPFAVLMGVKIFPNPLYLISALILVFFASSGFASLSILIASILKTRERFMGLGQVIILPMFFGSNALYPVNSMPPLLQLFASVNPMTYIVDALRGLLITGNISQLPLDIVIILIFDAVLISIASLNFKRIIE</sequence>
<dbReference type="PRINTS" id="PR00164">
    <property type="entry name" value="ABC2TRNSPORT"/>
</dbReference>
<evidence type="ECO:0000256" key="1">
    <source>
        <dbReference type="ARBA" id="ARBA00004141"/>
    </source>
</evidence>
<dbReference type="AlphaFoldDB" id="A0A7D5XPP6"/>
<evidence type="ECO:0000256" key="3">
    <source>
        <dbReference type="ARBA" id="ARBA00022989"/>
    </source>
</evidence>
<evidence type="ECO:0000256" key="4">
    <source>
        <dbReference type="ARBA" id="ARBA00023136"/>
    </source>
</evidence>
<accession>A0A7D5XPP6</accession>